<evidence type="ECO:0008006" key="3">
    <source>
        <dbReference type="Google" id="ProtNLM"/>
    </source>
</evidence>
<dbReference type="Proteomes" id="UP001148838">
    <property type="component" value="Unassembled WGS sequence"/>
</dbReference>
<keyword evidence="2" id="KW-1185">Reference proteome</keyword>
<proteinExistence type="predicted"/>
<dbReference type="EMBL" id="JAJSOF020000005">
    <property type="protein sequence ID" value="KAJ4447687.1"/>
    <property type="molecule type" value="Genomic_DNA"/>
</dbReference>
<sequence length="144" mass="16663">MFVKGTDVNDFTLLRNMNIKANIGGKRLFFSDENKFNVFGSDGRQMVWRKPKEEMKTKNLRATVKHGRGNVMIWGCMSASVVGELVFIEDIERISRPISSEEELKARLQEEWMKIPIDVTKKLVHSMLRQLKEVIKQEGGPTMY</sequence>
<comment type="caution">
    <text evidence="1">The sequence shown here is derived from an EMBL/GenBank/DDBJ whole genome shotgun (WGS) entry which is preliminary data.</text>
</comment>
<evidence type="ECO:0000313" key="1">
    <source>
        <dbReference type="EMBL" id="KAJ4447687.1"/>
    </source>
</evidence>
<reference evidence="1 2" key="1">
    <citation type="journal article" date="2022" name="Allergy">
        <title>Genome assembly and annotation of Periplaneta americana reveal a comprehensive cockroach allergen profile.</title>
        <authorList>
            <person name="Wang L."/>
            <person name="Xiong Q."/>
            <person name="Saelim N."/>
            <person name="Wang L."/>
            <person name="Nong W."/>
            <person name="Wan A.T."/>
            <person name="Shi M."/>
            <person name="Liu X."/>
            <person name="Cao Q."/>
            <person name="Hui J.H.L."/>
            <person name="Sookrung N."/>
            <person name="Leung T.F."/>
            <person name="Tungtrongchitr A."/>
            <person name="Tsui S.K.W."/>
        </authorList>
    </citation>
    <scope>NUCLEOTIDE SEQUENCE [LARGE SCALE GENOMIC DNA]</scope>
    <source>
        <strain evidence="1">PWHHKU_190912</strain>
    </source>
</reference>
<dbReference type="Gene3D" id="3.30.420.10">
    <property type="entry name" value="Ribonuclease H-like superfamily/Ribonuclease H"/>
    <property type="match status" value="2"/>
</dbReference>
<dbReference type="InterPro" id="IPR036397">
    <property type="entry name" value="RNaseH_sf"/>
</dbReference>
<name>A0ABQ8TMD6_PERAM</name>
<protein>
    <recommendedName>
        <fullName evidence="3">Transposable element Tc1 transposase</fullName>
    </recommendedName>
</protein>
<evidence type="ECO:0000313" key="2">
    <source>
        <dbReference type="Proteomes" id="UP001148838"/>
    </source>
</evidence>
<gene>
    <name evidence="1" type="ORF">ANN_09695</name>
</gene>
<organism evidence="1 2">
    <name type="scientific">Periplaneta americana</name>
    <name type="common">American cockroach</name>
    <name type="synonym">Blatta americana</name>
    <dbReference type="NCBI Taxonomy" id="6978"/>
    <lineage>
        <taxon>Eukaryota</taxon>
        <taxon>Metazoa</taxon>
        <taxon>Ecdysozoa</taxon>
        <taxon>Arthropoda</taxon>
        <taxon>Hexapoda</taxon>
        <taxon>Insecta</taxon>
        <taxon>Pterygota</taxon>
        <taxon>Neoptera</taxon>
        <taxon>Polyneoptera</taxon>
        <taxon>Dictyoptera</taxon>
        <taxon>Blattodea</taxon>
        <taxon>Blattoidea</taxon>
        <taxon>Blattidae</taxon>
        <taxon>Blattinae</taxon>
        <taxon>Periplaneta</taxon>
    </lineage>
</organism>
<accession>A0ABQ8TMD6</accession>